<dbReference type="PANTHER" id="PTHR23077:SF171">
    <property type="entry name" value="NUCLEAR VALOSIN-CONTAINING PROTEIN-LIKE"/>
    <property type="match status" value="1"/>
</dbReference>
<dbReference type="SUPFAM" id="SSF52540">
    <property type="entry name" value="P-loop containing nucleoside triphosphate hydrolases"/>
    <property type="match status" value="1"/>
</dbReference>
<dbReference type="InterPro" id="IPR027417">
    <property type="entry name" value="P-loop_NTPase"/>
</dbReference>
<dbReference type="FunFam" id="3.40.50.300:FF:000018">
    <property type="entry name" value="Cell division control 48"/>
    <property type="match status" value="1"/>
</dbReference>
<proteinExistence type="inferred from homology"/>
<dbReference type="InterPro" id="IPR041569">
    <property type="entry name" value="AAA_lid_3"/>
</dbReference>
<keyword evidence="7" id="KW-1185">Reference proteome</keyword>
<name>E1JT56_SOLFR</name>
<sequence length="503" mass="55726">MSGIDLKSLPFVLEFRLSGDEDADKRVLRLVRLLPGFHSKGEEKGVVQLPMRLAEADVFRDVLLDLVALVKDQPGSTLHLGEALLSGEDLEHALIILDCTTAHDMAPDAVAYCRSQQGYDWGCLYLRHVRPFLSEDGKLDREALKKRLREAASERHLALCPYFNAPRVDDAVAHEPEKDAGPPASWLKNKELSLSHAVRMAASSANPAPDTEHAIPVTTYADVGGLDKVIRILRETVELPLKHPEVLRHLGISPPRGVLLYGPPGCGKTLLARAVAHESGARFFSVSGPELITKWHGESEENLRNLFDEAQKSQPAVVFFDEIDAIAQARSSDESLRLDSRFTTQLLTILDGIHDLGRVAVLATTNRMDLLDQALLRPGRFDRLIEIPPPDRDGCRKILHIHVQKLPLAKDVDLEAIIEDLVGASGADIAYVVREAAYASLRRAFDLNALLEESVPMSEDRLRLIVVMAEDLNEGLKKMRDRNITIKETEAARTGRKIVERGS</sequence>
<dbReference type="Gene3D" id="3.40.50.300">
    <property type="entry name" value="P-loop containing nucleotide triphosphate hydrolases"/>
    <property type="match status" value="1"/>
</dbReference>
<dbReference type="eggNOG" id="COG1222">
    <property type="taxonomic scope" value="Bacteria"/>
</dbReference>
<keyword evidence="2 4" id="KW-0547">Nucleotide-binding</keyword>
<reference evidence="6 7" key="1">
    <citation type="submission" date="2010-08" db="EMBL/GenBank/DDBJ databases">
        <title>The draft genome of Desulfovibrio fructosovorans JJ.</title>
        <authorList>
            <consortium name="US DOE Joint Genome Institute (JGI-PGF)"/>
            <person name="Lucas S."/>
            <person name="Copeland A."/>
            <person name="Lapidus A."/>
            <person name="Cheng J.-F."/>
            <person name="Bruce D."/>
            <person name="Goodwin L."/>
            <person name="Pitluck S."/>
            <person name="Land M.L."/>
            <person name="Hauser L."/>
            <person name="Chang Y.-J."/>
            <person name="Jeffries C."/>
            <person name="Wall J.D."/>
            <person name="Stahl D.A."/>
            <person name="Arkin A.P."/>
            <person name="Dehal P."/>
            <person name="Stolyar S.M."/>
            <person name="Hazen T.C."/>
            <person name="Woyke T.J."/>
        </authorList>
    </citation>
    <scope>NUCLEOTIDE SEQUENCE [LARGE SCALE GENOMIC DNA]</scope>
    <source>
        <strain evidence="6 7">JJ</strain>
    </source>
</reference>
<dbReference type="SMART" id="SM00382">
    <property type="entry name" value="AAA"/>
    <property type="match status" value="1"/>
</dbReference>
<keyword evidence="1" id="KW-0677">Repeat</keyword>
<dbReference type="PROSITE" id="PS00674">
    <property type="entry name" value="AAA"/>
    <property type="match status" value="1"/>
</dbReference>
<dbReference type="OrthoDB" id="9809379at2"/>
<comment type="similarity">
    <text evidence="4">Belongs to the AAA ATPase family.</text>
</comment>
<keyword evidence="3 4" id="KW-0067">ATP-binding</keyword>
<dbReference type="Pfam" id="PF17862">
    <property type="entry name" value="AAA_lid_3"/>
    <property type="match status" value="1"/>
</dbReference>
<evidence type="ECO:0000256" key="4">
    <source>
        <dbReference type="RuleBase" id="RU003651"/>
    </source>
</evidence>
<gene>
    <name evidence="6" type="ORF">DesfrDRAFT_0805</name>
</gene>
<dbReference type="Pfam" id="PF00004">
    <property type="entry name" value="AAA"/>
    <property type="match status" value="1"/>
</dbReference>
<dbReference type="Gene3D" id="1.10.8.60">
    <property type="match status" value="1"/>
</dbReference>
<dbReference type="InterPro" id="IPR003960">
    <property type="entry name" value="ATPase_AAA_CS"/>
</dbReference>
<evidence type="ECO:0000256" key="1">
    <source>
        <dbReference type="ARBA" id="ARBA00022737"/>
    </source>
</evidence>
<dbReference type="EC" id="3.6.1.3" evidence="6"/>
<dbReference type="EMBL" id="AECZ01000004">
    <property type="protein sequence ID" value="EFL52316.1"/>
    <property type="molecule type" value="Genomic_DNA"/>
</dbReference>
<organism evidence="6 7">
    <name type="scientific">Solidesulfovibrio fructosivorans JJ]</name>
    <dbReference type="NCBI Taxonomy" id="596151"/>
    <lineage>
        <taxon>Bacteria</taxon>
        <taxon>Pseudomonadati</taxon>
        <taxon>Thermodesulfobacteriota</taxon>
        <taxon>Desulfovibrionia</taxon>
        <taxon>Desulfovibrionales</taxon>
        <taxon>Desulfovibrionaceae</taxon>
        <taxon>Solidesulfovibrio</taxon>
    </lineage>
</organism>
<dbReference type="RefSeq" id="WP_005991339.1">
    <property type="nucleotide sequence ID" value="NZ_AECZ01000004.1"/>
</dbReference>
<dbReference type="PANTHER" id="PTHR23077">
    <property type="entry name" value="AAA-FAMILY ATPASE"/>
    <property type="match status" value="1"/>
</dbReference>
<dbReference type="AlphaFoldDB" id="E1JT56"/>
<dbReference type="InterPro" id="IPR003593">
    <property type="entry name" value="AAA+_ATPase"/>
</dbReference>
<protein>
    <submittedName>
        <fullName evidence="6">Adenosinetriphosphatase</fullName>
        <ecNumber evidence="6">3.6.1.3</ecNumber>
    </submittedName>
</protein>
<evidence type="ECO:0000256" key="2">
    <source>
        <dbReference type="ARBA" id="ARBA00022741"/>
    </source>
</evidence>
<dbReference type="GO" id="GO:0005524">
    <property type="term" value="F:ATP binding"/>
    <property type="evidence" value="ECO:0007669"/>
    <property type="project" value="UniProtKB-KW"/>
</dbReference>
<dbReference type="GO" id="GO:0016887">
    <property type="term" value="F:ATP hydrolysis activity"/>
    <property type="evidence" value="ECO:0007669"/>
    <property type="project" value="InterPro"/>
</dbReference>
<dbReference type="STRING" id="596151.DesfrDRAFT_0805"/>
<evidence type="ECO:0000259" key="5">
    <source>
        <dbReference type="SMART" id="SM00382"/>
    </source>
</evidence>
<comment type="caution">
    <text evidence="6">The sequence shown here is derived from an EMBL/GenBank/DDBJ whole genome shotgun (WGS) entry which is preliminary data.</text>
</comment>
<keyword evidence="6" id="KW-0378">Hydrolase</keyword>
<accession>E1JT56</accession>
<dbReference type="InterPro" id="IPR003959">
    <property type="entry name" value="ATPase_AAA_core"/>
</dbReference>
<dbReference type="InterPro" id="IPR050168">
    <property type="entry name" value="AAA_ATPase_domain"/>
</dbReference>
<evidence type="ECO:0000313" key="6">
    <source>
        <dbReference type="EMBL" id="EFL52316.1"/>
    </source>
</evidence>
<dbReference type="Proteomes" id="UP000006250">
    <property type="component" value="Unassembled WGS sequence"/>
</dbReference>
<feature type="domain" description="AAA+ ATPase" evidence="5">
    <location>
        <begin position="254"/>
        <end position="391"/>
    </location>
</feature>
<evidence type="ECO:0000256" key="3">
    <source>
        <dbReference type="ARBA" id="ARBA00022840"/>
    </source>
</evidence>
<dbReference type="CDD" id="cd19503">
    <property type="entry name" value="RecA-like_CDC48_NLV2_r1-like"/>
    <property type="match status" value="1"/>
</dbReference>
<evidence type="ECO:0000313" key="7">
    <source>
        <dbReference type="Proteomes" id="UP000006250"/>
    </source>
</evidence>